<keyword evidence="3 11" id="KW-0597">Phosphoprotein</keyword>
<evidence type="ECO:0000256" key="5">
    <source>
        <dbReference type="ARBA" id="ARBA00022723"/>
    </source>
</evidence>
<evidence type="ECO:0000256" key="9">
    <source>
        <dbReference type="ARBA" id="ARBA00022842"/>
    </source>
</evidence>
<dbReference type="GO" id="GO:0106310">
    <property type="term" value="F:protein serine kinase activity"/>
    <property type="evidence" value="ECO:0007669"/>
    <property type="project" value="RHEA"/>
</dbReference>
<dbReference type="EC" id="2.7.11.1" evidence="11"/>
<dbReference type="Gene3D" id="1.20.1270.170">
    <property type="match status" value="1"/>
</dbReference>
<reference evidence="13 14" key="2">
    <citation type="journal article" date="2013" name="Stand. Genomic Sci.">
        <title>Complete genome sequence of Halorhodospira halophila SL1.</title>
        <authorList>
            <person name="Challacombe J.F."/>
            <person name="Majid S."/>
            <person name="Deole R."/>
            <person name="Brettin T.S."/>
            <person name="Bruce D."/>
            <person name="Delano S.F."/>
            <person name="Detter J.C."/>
            <person name="Gleasner C.D."/>
            <person name="Han C.S."/>
            <person name="Misra M."/>
            <person name="Reitenga K.G."/>
            <person name="Mikhailova N."/>
            <person name="Woyke T."/>
            <person name="Pitluck S."/>
            <person name="Nolan M."/>
            <person name="Land M.L."/>
            <person name="Saunders E."/>
            <person name="Tapia R."/>
            <person name="Lapidus A."/>
            <person name="Ivanova N."/>
            <person name="Hoff W.D."/>
        </authorList>
    </citation>
    <scope>NUCLEOTIDE SEQUENCE [LARGE SCALE GENOMIC DNA]</scope>
    <source>
        <strain evidence="14">DSM 244 / SL1</strain>
    </source>
</reference>
<dbReference type="AlphaFoldDB" id="A1WYJ5"/>
<organism evidence="13 14">
    <name type="scientific">Halorhodospira halophila (strain DSM 244 / SL1)</name>
    <name type="common">Ectothiorhodospira halophila (strain DSM 244 / SL1)</name>
    <dbReference type="NCBI Taxonomy" id="349124"/>
    <lineage>
        <taxon>Bacteria</taxon>
        <taxon>Pseudomonadati</taxon>
        <taxon>Pseudomonadota</taxon>
        <taxon>Gammaproteobacteria</taxon>
        <taxon>Chromatiales</taxon>
        <taxon>Ectothiorhodospiraceae</taxon>
        <taxon>Halorhodospira</taxon>
    </lineage>
</organism>
<dbReference type="Proteomes" id="UP000000647">
    <property type="component" value="Chromosome"/>
</dbReference>
<keyword evidence="1 11" id="KW-0963">Cytoplasm</keyword>
<dbReference type="HAMAP" id="MF_01497">
    <property type="entry name" value="SrkA_kinase"/>
    <property type="match status" value="1"/>
</dbReference>
<evidence type="ECO:0000256" key="3">
    <source>
        <dbReference type="ARBA" id="ARBA00022553"/>
    </source>
</evidence>
<dbReference type="Gene3D" id="3.30.200.70">
    <property type="match status" value="1"/>
</dbReference>
<reference evidence="14" key="1">
    <citation type="submission" date="2006-12" db="EMBL/GenBank/DDBJ databases">
        <title>Complete sequence of Halorhodospira halophila SL1.</title>
        <authorList>
            <consortium name="US DOE Joint Genome Institute"/>
            <person name="Copeland A."/>
            <person name="Lucas S."/>
            <person name="Lapidus A."/>
            <person name="Barry K."/>
            <person name="Detter J.C."/>
            <person name="Glavina del Rio T."/>
            <person name="Hammon N."/>
            <person name="Israni S."/>
            <person name="Dalin E."/>
            <person name="Tice H."/>
            <person name="Pitluck S."/>
            <person name="Saunders E."/>
            <person name="Brettin T."/>
            <person name="Bruce D."/>
            <person name="Han C."/>
            <person name="Tapia R."/>
            <person name="Schmutz J."/>
            <person name="Larimer F."/>
            <person name="Land M."/>
            <person name="Hauser L."/>
            <person name="Kyrpides N."/>
            <person name="Mikhailova N."/>
            <person name="Hoff W."/>
            <person name="Richardson P."/>
        </authorList>
    </citation>
    <scope>NUCLEOTIDE SEQUENCE [LARGE SCALE GENOMIC DNA]</scope>
    <source>
        <strain evidence="14">DSM 244 / SL1</strain>
    </source>
</reference>
<comment type="similarity">
    <text evidence="11">Belongs to the SrkA/RdoA protein kinase family.</text>
</comment>
<dbReference type="InterPro" id="IPR011009">
    <property type="entry name" value="Kinase-like_dom_sf"/>
</dbReference>
<dbReference type="PANTHER" id="PTHR39573">
    <property type="entry name" value="STRESS RESPONSE KINASE A"/>
    <property type="match status" value="1"/>
</dbReference>
<feature type="active site" evidence="11">
    <location>
        <position position="220"/>
    </location>
</feature>
<comment type="cofactor">
    <cofactor evidence="11">
        <name>Mg(2+)</name>
        <dbReference type="ChEBI" id="CHEBI:18420"/>
    </cofactor>
</comment>
<dbReference type="GO" id="GO:0004674">
    <property type="term" value="F:protein serine/threonine kinase activity"/>
    <property type="evidence" value="ECO:0007669"/>
    <property type="project" value="UniProtKB-UniRule"/>
</dbReference>
<evidence type="ECO:0000256" key="11">
    <source>
        <dbReference type="HAMAP-Rule" id="MF_01497"/>
    </source>
</evidence>
<keyword evidence="5 11" id="KW-0479">Metal-binding</keyword>
<feature type="binding site" evidence="11">
    <location>
        <position position="208"/>
    </location>
    <ligand>
        <name>Mg(2+)</name>
        <dbReference type="ChEBI" id="CHEBI:18420"/>
    </ligand>
</feature>
<keyword evidence="14" id="KW-1185">Reference proteome</keyword>
<evidence type="ECO:0000256" key="8">
    <source>
        <dbReference type="ARBA" id="ARBA00022840"/>
    </source>
</evidence>
<dbReference type="eggNOG" id="COG2334">
    <property type="taxonomic scope" value="Bacteria"/>
</dbReference>
<feature type="site" description="ATP" evidence="11">
    <location>
        <position position="36"/>
    </location>
</feature>
<feature type="binding site" evidence="11">
    <location>
        <position position="220"/>
    </location>
    <ligand>
        <name>Mg(2+)</name>
        <dbReference type="ChEBI" id="CHEBI:18420"/>
    </ligand>
</feature>
<dbReference type="InterPro" id="IPR032882">
    <property type="entry name" value="SrkA/RdoA"/>
</dbReference>
<evidence type="ECO:0000256" key="2">
    <source>
        <dbReference type="ARBA" id="ARBA00022527"/>
    </source>
</evidence>
<dbReference type="GO" id="GO:0005524">
    <property type="term" value="F:ATP binding"/>
    <property type="evidence" value="ECO:0007669"/>
    <property type="project" value="UniProtKB-UniRule"/>
</dbReference>
<evidence type="ECO:0000313" key="14">
    <source>
        <dbReference type="Proteomes" id="UP000000647"/>
    </source>
</evidence>
<keyword evidence="8 11" id="KW-0067">ATP-binding</keyword>
<dbReference type="HOGENOM" id="CLU_054715_0_0_6"/>
<keyword evidence="4 11" id="KW-0808">Transferase</keyword>
<dbReference type="OrthoDB" id="5392197at2"/>
<evidence type="ECO:0000313" key="13">
    <source>
        <dbReference type="EMBL" id="ABM62757.1"/>
    </source>
</evidence>
<dbReference type="KEGG" id="hha:Hhal_1993"/>
<evidence type="ECO:0000256" key="4">
    <source>
        <dbReference type="ARBA" id="ARBA00022679"/>
    </source>
</evidence>
<dbReference type="GO" id="GO:0000287">
    <property type="term" value="F:magnesium ion binding"/>
    <property type="evidence" value="ECO:0007669"/>
    <property type="project" value="UniProtKB-UniRule"/>
</dbReference>
<evidence type="ECO:0000256" key="6">
    <source>
        <dbReference type="ARBA" id="ARBA00022741"/>
    </source>
</evidence>
<dbReference type="Pfam" id="PF01636">
    <property type="entry name" value="APH"/>
    <property type="match status" value="1"/>
</dbReference>
<dbReference type="SUPFAM" id="SSF56112">
    <property type="entry name" value="Protein kinase-like (PK-like)"/>
    <property type="match status" value="1"/>
</dbReference>
<comment type="catalytic activity">
    <reaction evidence="11">
        <text>L-seryl-[protein] + ATP = O-phospho-L-seryl-[protein] + ADP + H(+)</text>
        <dbReference type="Rhea" id="RHEA:17989"/>
        <dbReference type="Rhea" id="RHEA-COMP:9863"/>
        <dbReference type="Rhea" id="RHEA-COMP:11604"/>
        <dbReference type="ChEBI" id="CHEBI:15378"/>
        <dbReference type="ChEBI" id="CHEBI:29999"/>
        <dbReference type="ChEBI" id="CHEBI:30616"/>
        <dbReference type="ChEBI" id="CHEBI:83421"/>
        <dbReference type="ChEBI" id="CHEBI:456216"/>
        <dbReference type="EC" id="2.7.11.1"/>
    </reaction>
</comment>
<comment type="catalytic activity">
    <reaction evidence="11">
        <text>L-threonyl-[protein] + ATP = O-phospho-L-threonyl-[protein] + ADP + H(+)</text>
        <dbReference type="Rhea" id="RHEA:46608"/>
        <dbReference type="Rhea" id="RHEA-COMP:11060"/>
        <dbReference type="Rhea" id="RHEA-COMP:11605"/>
        <dbReference type="ChEBI" id="CHEBI:15378"/>
        <dbReference type="ChEBI" id="CHEBI:30013"/>
        <dbReference type="ChEBI" id="CHEBI:30616"/>
        <dbReference type="ChEBI" id="CHEBI:61977"/>
        <dbReference type="ChEBI" id="CHEBI:456216"/>
        <dbReference type="EC" id="2.7.11.1"/>
    </reaction>
</comment>
<keyword evidence="10 11" id="KW-0346">Stress response</keyword>
<feature type="domain" description="Aminoglycoside phosphotransferase" evidence="12">
    <location>
        <begin position="33"/>
        <end position="258"/>
    </location>
</feature>
<comment type="subcellular location">
    <subcellularLocation>
        <location evidence="11">Cytoplasm</location>
    </subcellularLocation>
</comment>
<dbReference type="NCBIfam" id="NF008738">
    <property type="entry name" value="PRK11768.1"/>
    <property type="match status" value="1"/>
</dbReference>
<keyword evidence="9 11" id="KW-0460">Magnesium</keyword>
<dbReference type="GO" id="GO:0005737">
    <property type="term" value="C:cytoplasm"/>
    <property type="evidence" value="ECO:0007669"/>
    <property type="project" value="UniProtKB-SubCell"/>
</dbReference>
<feature type="active site" description="Proton acceptor" evidence="11">
    <location>
        <position position="203"/>
    </location>
</feature>
<keyword evidence="7 11" id="KW-0418">Kinase</keyword>
<accession>A1WYJ5</accession>
<keyword evidence="6 11" id="KW-0547">Nucleotide-binding</keyword>
<dbReference type="InterPro" id="IPR002575">
    <property type="entry name" value="Aminoglycoside_PTrfase"/>
</dbReference>
<gene>
    <name evidence="11" type="primary">srkA</name>
    <name evidence="13" type="ordered locus">Hhal_1993</name>
</gene>
<evidence type="ECO:0000259" key="12">
    <source>
        <dbReference type="Pfam" id="PF01636"/>
    </source>
</evidence>
<keyword evidence="2 11" id="KW-0723">Serine/threonine-protein kinase</keyword>
<comment type="subunit">
    <text evidence="11">Monomer.</text>
</comment>
<evidence type="ECO:0000256" key="10">
    <source>
        <dbReference type="ARBA" id="ARBA00023016"/>
    </source>
</evidence>
<dbReference type="Gene3D" id="1.10.510.10">
    <property type="entry name" value="Transferase(Phosphotransferase) domain 1"/>
    <property type="match status" value="1"/>
</dbReference>
<dbReference type="EMBL" id="CP000544">
    <property type="protein sequence ID" value="ABM62757.1"/>
    <property type="molecule type" value="Genomic_DNA"/>
</dbReference>
<dbReference type="PANTHER" id="PTHR39573:SF1">
    <property type="entry name" value="STRESS RESPONSE KINASE A"/>
    <property type="match status" value="1"/>
</dbReference>
<name>A1WYJ5_HALHL</name>
<sequence>METHHPFETLDPDTVLNAVEAVGGVRSDGRLLPLNSYENRVYMVGVEGGPAVVAKFYRPDRWDDAQIREEHAFSEELVAAEVPVVAPLRCGAGTLAHSHGFRIALYPMRGGRMLEVDNRDVLRRLGAYLGRIHVVGGGGAFDHRLSLDPGDHGRRARDWLLAGNWLPPHLEEAYRTVTDDLLEAMAACWERAGAVHAIRLHGDFHPGNVLQTEEGFHLVDLDDSCTGPAIQDLWMLLPGERAERESFLEAVLEGYRTFCDLDLRELHLIEPLRTLRLVRHAAWLAERWEDPAFPRAFPWFAEPRYWEEHLLALREQLGALAEPPLSAQ</sequence>
<proteinExistence type="inferred from homology"/>
<dbReference type="STRING" id="349124.Hhal_1993"/>
<evidence type="ECO:0000256" key="7">
    <source>
        <dbReference type="ARBA" id="ARBA00022777"/>
    </source>
</evidence>
<dbReference type="RefSeq" id="WP_011814779.1">
    <property type="nucleotide sequence ID" value="NC_008789.1"/>
</dbReference>
<evidence type="ECO:0000256" key="1">
    <source>
        <dbReference type="ARBA" id="ARBA00022490"/>
    </source>
</evidence>
<comment type="function">
    <text evidence="11">A protein kinase that phosphorylates Ser and Thr residues. Probably acts to suppress the effects of stress linked to accumulation of reactive oxygen species. Probably involved in the extracytoplasmic stress response.</text>
</comment>
<protein>
    <recommendedName>
        <fullName evidence="11">Stress response kinase A</fullName>
        <ecNumber evidence="11">2.7.11.1</ecNumber>
    </recommendedName>
    <alternativeName>
        <fullName evidence="11">Serine/threonine-protein kinase SrkA</fullName>
    </alternativeName>
</protein>